<feature type="region of interest" description="Disordered" evidence="1">
    <location>
        <begin position="77"/>
        <end position="121"/>
    </location>
</feature>
<keyword evidence="4" id="KW-1185">Reference proteome</keyword>
<dbReference type="AlphaFoldDB" id="A0A1Y2HR90"/>
<keyword evidence="2" id="KW-1133">Transmembrane helix</keyword>
<feature type="transmembrane region" description="Helical" evidence="2">
    <location>
        <begin position="18"/>
        <end position="40"/>
    </location>
</feature>
<keyword evidence="2" id="KW-0812">Transmembrane</keyword>
<comment type="caution">
    <text evidence="3">The sequence shown here is derived from an EMBL/GenBank/DDBJ whole genome shotgun (WGS) entry which is preliminary data.</text>
</comment>
<evidence type="ECO:0000256" key="2">
    <source>
        <dbReference type="SAM" id="Phobius"/>
    </source>
</evidence>
<evidence type="ECO:0000256" key="1">
    <source>
        <dbReference type="SAM" id="MobiDB-lite"/>
    </source>
</evidence>
<name>A0A1Y2HR90_9FUNG</name>
<dbReference type="Proteomes" id="UP000193411">
    <property type="component" value="Unassembled WGS sequence"/>
</dbReference>
<evidence type="ECO:0000313" key="3">
    <source>
        <dbReference type="EMBL" id="ORZ35642.1"/>
    </source>
</evidence>
<protein>
    <submittedName>
        <fullName evidence="3">Uncharacterized protein</fullName>
    </submittedName>
</protein>
<sequence length="121" mass="13634">MSIKAGCAAAYSRWVNKLYFIVVGIGMSSQVFVLVMFVAVECTSGNGRVEPMPFGTQVAVVEVLDVERDDVRNKAHEWQSRHCHSQSNQPILVPEPLDERRPHRRVSHGPQRGCAEQERCE</sequence>
<gene>
    <name evidence="3" type="ORF">BCR44DRAFT_1433904</name>
</gene>
<accession>A0A1Y2HR90</accession>
<reference evidence="3 4" key="1">
    <citation type="submission" date="2016-07" db="EMBL/GenBank/DDBJ databases">
        <title>Pervasive Adenine N6-methylation of Active Genes in Fungi.</title>
        <authorList>
            <consortium name="DOE Joint Genome Institute"/>
            <person name="Mondo S.J."/>
            <person name="Dannebaum R.O."/>
            <person name="Kuo R.C."/>
            <person name="Labutti K."/>
            <person name="Haridas S."/>
            <person name="Kuo A."/>
            <person name="Salamov A."/>
            <person name="Ahrendt S.R."/>
            <person name="Lipzen A."/>
            <person name="Sullivan W."/>
            <person name="Andreopoulos W.B."/>
            <person name="Clum A."/>
            <person name="Lindquist E."/>
            <person name="Daum C."/>
            <person name="Ramamoorthy G.K."/>
            <person name="Gryganskyi A."/>
            <person name="Culley D."/>
            <person name="Magnuson J.K."/>
            <person name="James T.Y."/>
            <person name="O'Malley M.A."/>
            <person name="Stajich J.E."/>
            <person name="Spatafora J.W."/>
            <person name="Visel A."/>
            <person name="Grigoriev I.V."/>
        </authorList>
    </citation>
    <scope>NUCLEOTIDE SEQUENCE [LARGE SCALE GENOMIC DNA]</scope>
    <source>
        <strain evidence="3 4">PL171</strain>
    </source>
</reference>
<organism evidence="3 4">
    <name type="scientific">Catenaria anguillulae PL171</name>
    <dbReference type="NCBI Taxonomy" id="765915"/>
    <lineage>
        <taxon>Eukaryota</taxon>
        <taxon>Fungi</taxon>
        <taxon>Fungi incertae sedis</taxon>
        <taxon>Blastocladiomycota</taxon>
        <taxon>Blastocladiomycetes</taxon>
        <taxon>Blastocladiales</taxon>
        <taxon>Catenariaceae</taxon>
        <taxon>Catenaria</taxon>
    </lineage>
</organism>
<proteinExistence type="predicted"/>
<keyword evidence="2" id="KW-0472">Membrane</keyword>
<evidence type="ECO:0000313" key="4">
    <source>
        <dbReference type="Proteomes" id="UP000193411"/>
    </source>
</evidence>
<dbReference type="EMBL" id="MCFL01000021">
    <property type="protein sequence ID" value="ORZ35642.1"/>
    <property type="molecule type" value="Genomic_DNA"/>
</dbReference>